<dbReference type="RefSeq" id="WP_019598395.1">
    <property type="nucleotide sequence ID" value="NZ_FNQC01000009.1"/>
</dbReference>
<evidence type="ECO:0000313" key="2">
    <source>
        <dbReference type="Proteomes" id="UP000199663"/>
    </source>
</evidence>
<accession>A0A1H3RTI8</accession>
<gene>
    <name evidence="1" type="ORF">SAMN05444412_109103</name>
</gene>
<evidence type="ECO:0000313" key="1">
    <source>
        <dbReference type="EMBL" id="SDZ28920.1"/>
    </source>
</evidence>
<comment type="caution">
    <text evidence="1">The sequence shown here is derived from an EMBL/GenBank/DDBJ whole genome shotgun (WGS) entry which is preliminary data.</text>
</comment>
<keyword evidence="2" id="KW-1185">Reference proteome</keyword>
<dbReference type="Proteomes" id="UP000199663">
    <property type="component" value="Unassembled WGS sequence"/>
</dbReference>
<sequence length="113" mass="13414">MRKVSFDFAEIGLLFKRRFKFNFFSEDFDNQWKLKEREVDTSSITISGTGIFIDELRLHPILTLMETYTYNPHLGMTSSSDPRDYVQKFIYDHIGRLVAIKNNDDDIVQYYQA</sequence>
<proteinExistence type="predicted"/>
<dbReference type="EMBL" id="FNQC01000009">
    <property type="protein sequence ID" value="SDZ28920.1"/>
    <property type="molecule type" value="Genomic_DNA"/>
</dbReference>
<organism evidence="1 2">
    <name type="scientific">Rhodonellum ikkaensis</name>
    <dbReference type="NCBI Taxonomy" id="336829"/>
    <lineage>
        <taxon>Bacteria</taxon>
        <taxon>Pseudomonadati</taxon>
        <taxon>Bacteroidota</taxon>
        <taxon>Cytophagia</taxon>
        <taxon>Cytophagales</taxon>
        <taxon>Cytophagaceae</taxon>
        <taxon>Rhodonellum</taxon>
    </lineage>
</organism>
<reference evidence="1 2" key="1">
    <citation type="submission" date="2016-10" db="EMBL/GenBank/DDBJ databases">
        <authorList>
            <person name="Varghese N."/>
            <person name="Submissions S."/>
        </authorList>
    </citation>
    <scope>NUCLEOTIDE SEQUENCE [LARGE SCALE GENOMIC DNA]</scope>
    <source>
        <strain evidence="1 2">DSM 17997</strain>
    </source>
</reference>
<protein>
    <submittedName>
        <fullName evidence="1">Uncharacterized protein</fullName>
    </submittedName>
</protein>
<name>A0A1H3RTI8_9BACT</name>